<accession>A0ABD6X4U6</accession>
<dbReference type="InterPro" id="IPR038423">
    <property type="entry name" value="CAD_C_sf"/>
</dbReference>
<feature type="domain" description="Calcium-dependent cell adhesion molecule 1 membrane-binding" evidence="3">
    <location>
        <begin position="129"/>
        <end position="243"/>
    </location>
</feature>
<evidence type="ECO:0000313" key="5">
    <source>
        <dbReference type="Proteomes" id="UP000241404"/>
    </source>
</evidence>
<keyword evidence="1" id="KW-0732">Signal</keyword>
<dbReference type="AlphaFoldDB" id="A0ABD6X4U6"/>
<evidence type="ECO:0000259" key="3">
    <source>
        <dbReference type="Pfam" id="PF14564"/>
    </source>
</evidence>
<feature type="domain" description="Calcium-dependent cell adhesion molecule N-terminal" evidence="2">
    <location>
        <begin position="38"/>
        <end position="121"/>
    </location>
</feature>
<reference evidence="4 5" key="1">
    <citation type="submission" date="2018-03" db="EMBL/GenBank/DDBJ databases">
        <title>Whole genome sequencing of Histamine producing bacteria.</title>
        <authorList>
            <person name="Butler K."/>
        </authorList>
    </citation>
    <scope>NUCLEOTIDE SEQUENCE [LARGE SCALE GENOMIC DNA]</scope>
    <source>
        <strain evidence="4 5">BT-6</strain>
    </source>
</reference>
<organism evidence="4 5">
    <name type="scientific">Photobacterium damselae</name>
    <dbReference type="NCBI Taxonomy" id="38293"/>
    <lineage>
        <taxon>Bacteria</taxon>
        <taxon>Pseudomonadati</taxon>
        <taxon>Pseudomonadota</taxon>
        <taxon>Gammaproteobacteria</taxon>
        <taxon>Vibrionales</taxon>
        <taxon>Vibrionaceae</taxon>
        <taxon>Photobacterium</taxon>
    </lineage>
</organism>
<dbReference type="Pfam" id="PF08964">
    <property type="entry name" value="Crystall_3"/>
    <property type="match status" value="1"/>
</dbReference>
<evidence type="ECO:0000259" key="2">
    <source>
        <dbReference type="Pfam" id="PF08964"/>
    </source>
</evidence>
<dbReference type="EMBL" id="PYMM01000003">
    <property type="protein sequence ID" value="PSU17328.1"/>
    <property type="molecule type" value="Genomic_DNA"/>
</dbReference>
<dbReference type="Proteomes" id="UP000241404">
    <property type="component" value="Unassembled WGS sequence"/>
</dbReference>
<feature type="signal peptide" evidence="1">
    <location>
        <begin position="1"/>
        <end position="29"/>
    </location>
</feature>
<dbReference type="Pfam" id="PF14564">
    <property type="entry name" value="Membrane_bind"/>
    <property type="match status" value="1"/>
</dbReference>
<name>A0ABD6X4U6_PHODM</name>
<evidence type="ECO:0000256" key="1">
    <source>
        <dbReference type="SAM" id="SignalP"/>
    </source>
</evidence>
<evidence type="ECO:0000313" key="4">
    <source>
        <dbReference type="EMBL" id="PSU17328.1"/>
    </source>
</evidence>
<dbReference type="InterPro" id="IPR015059">
    <property type="entry name" value="Ca_cell_adhesion_N_dom"/>
</dbReference>
<comment type="caution">
    <text evidence="4">The sequence shown here is derived from an EMBL/GenBank/DDBJ whole genome shotgun (WGS) entry which is preliminary data.</text>
</comment>
<protein>
    <submittedName>
        <fullName evidence="4">Uncharacterized protein</fullName>
    </submittedName>
</protein>
<feature type="chain" id="PRO_5044888253" evidence="1">
    <location>
        <begin position="30"/>
        <end position="252"/>
    </location>
</feature>
<proteinExistence type="predicted"/>
<dbReference type="Gene3D" id="2.60.40.1720">
    <property type="entry name" value="Calcium-dependent cell adhesion molecule-1"/>
    <property type="match status" value="1"/>
</dbReference>
<dbReference type="InterPro" id="IPR029283">
    <property type="entry name" value="Membrane-bd"/>
</dbReference>
<gene>
    <name evidence="4" type="ORF">CTM90_07410</name>
</gene>
<sequence>MLNCGVQDMNKFMTLSCLLSLMVVSMANAEKREELTIGANFYKSTNYIGTAYYYPESNNIINLEYSDLNDKFRSVDVGLASKVLAWRHSTDDQYGQYFKIYEEDAPNLWEMDGLTKLKIIPKQSEEVLIRLIDKSGSNKKFCLYANVFSPDAQASNVVACTDDLGYQVVGYIVNSGDKIVSSLQVRNAQIGDPDYGTFINSGNVFYVNQNRDINIATDHDSLVNFPQNMDYEVIGNNRIDFHLTSSEPSFPE</sequence>
<dbReference type="Gene3D" id="2.60.20.10">
    <property type="entry name" value="Crystallins"/>
    <property type="match status" value="1"/>
</dbReference>